<reference evidence="2" key="1">
    <citation type="journal article" date="2021" name="G3 (Bethesda)">
        <title>Chromosome assembled and annotated genome sequence of Aspergillus flavus NRRL 3357.</title>
        <authorList>
            <person name="Skerker J.M."/>
            <person name="Pianalto K.M."/>
            <person name="Mondo S.J."/>
            <person name="Yang K."/>
            <person name="Arkin A.P."/>
            <person name="Keller N.P."/>
            <person name="Grigoriev I.V."/>
            <person name="Louise Glass N.L."/>
        </authorList>
    </citation>
    <scope>NUCLEOTIDE SEQUENCE [LARGE SCALE GENOMIC DNA]</scope>
    <source>
        <strain evidence="2">ATCC 200026 / FGSC A1120 / IAM 13836 / NRRL 3357 / JCM 12722 / SRRC 167</strain>
    </source>
</reference>
<name>A0A7U2MZ98_ASPFN</name>
<dbReference type="EMBL" id="CP044616">
    <property type="protein sequence ID" value="QRD92646.1"/>
    <property type="molecule type" value="Genomic_DNA"/>
</dbReference>
<gene>
    <name evidence="1" type="ORF">F9C07_12605</name>
</gene>
<dbReference type="Proteomes" id="UP000596276">
    <property type="component" value="Chromosome 8"/>
</dbReference>
<evidence type="ECO:0000313" key="2">
    <source>
        <dbReference type="Proteomes" id="UP000596276"/>
    </source>
</evidence>
<sequence length="94" mass="10265">MLDQTCTAIGYSNISSMYPVDDRVTFWLDAFQVSGVAMHDASLPLMIRLLISATNMNPWDRRLRKVIGTLPDSTGEAGGAKIIVRAFAMTTLTG</sequence>
<proteinExistence type="predicted"/>
<dbReference type="AlphaFoldDB" id="A0A7U2MZ98"/>
<organism evidence="1 2">
    <name type="scientific">Aspergillus flavus (strain ATCC 200026 / FGSC A1120 / IAM 13836 / NRRL 3357 / JCM 12722 / SRRC 167)</name>
    <dbReference type="NCBI Taxonomy" id="332952"/>
    <lineage>
        <taxon>Eukaryota</taxon>
        <taxon>Fungi</taxon>
        <taxon>Dikarya</taxon>
        <taxon>Ascomycota</taxon>
        <taxon>Pezizomycotina</taxon>
        <taxon>Eurotiomycetes</taxon>
        <taxon>Eurotiomycetidae</taxon>
        <taxon>Eurotiales</taxon>
        <taxon>Aspergillaceae</taxon>
        <taxon>Aspergillus</taxon>
        <taxon>Aspergillus subgen. Circumdati</taxon>
    </lineage>
</organism>
<accession>A0A7U2MZ98</accession>
<evidence type="ECO:0000313" key="1">
    <source>
        <dbReference type="EMBL" id="QRD92646.1"/>
    </source>
</evidence>
<keyword evidence="2" id="KW-1185">Reference proteome</keyword>
<protein>
    <submittedName>
        <fullName evidence="1">Uncharacterized protein</fullName>
    </submittedName>
</protein>
<dbReference type="VEuPathDB" id="FungiDB:F9C07_12605"/>